<protein>
    <submittedName>
        <fullName evidence="1">Uncharacterized protein</fullName>
    </submittedName>
</protein>
<accession>A0AAQ0V421</accession>
<organism evidence="1 2">
    <name type="scientific">Citrobacter koseri</name>
    <name type="common">Citrobacter diversus</name>
    <dbReference type="NCBI Taxonomy" id="545"/>
    <lineage>
        <taxon>Bacteria</taxon>
        <taxon>Pseudomonadati</taxon>
        <taxon>Pseudomonadota</taxon>
        <taxon>Gammaproteobacteria</taxon>
        <taxon>Enterobacterales</taxon>
        <taxon>Enterobacteriaceae</taxon>
        <taxon>Citrobacter</taxon>
    </lineage>
</organism>
<evidence type="ECO:0000313" key="1">
    <source>
        <dbReference type="EMBL" id="RSC16006.1"/>
    </source>
</evidence>
<sequence length="76" mass="8715">MAIVGKNSEINRYSGALDKVKIFIFRSCNKIDIREKTYCLNLAEIVIRNECPRQISMFCHARNWPGGSRHQDPASC</sequence>
<dbReference type="EMBL" id="RKIT01000002">
    <property type="protein sequence ID" value="RSC16006.1"/>
    <property type="molecule type" value="Genomic_DNA"/>
</dbReference>
<reference evidence="2" key="1">
    <citation type="submission" date="2018-10" db="EMBL/GenBank/DDBJ databases">
        <title>FDA dAtabase for Regulatory Grade micrObial Sequences (FDA-ARGOS): Supporting development and validation of Infectious Disease Dx tests.</title>
        <authorList>
            <person name="Goldberg B."/>
            <person name="Campos J."/>
            <person name="Tallon L."/>
            <person name="Sadzewicz L."/>
            <person name="Zhao X."/>
            <person name="Vavikolanu K."/>
            <person name="Mehta A."/>
            <person name="Aluvathingal J."/>
            <person name="Nadendla S."/>
            <person name="Geyer C."/>
            <person name="Nandy P."/>
            <person name="Yan Y."/>
            <person name="Sichtig H."/>
        </authorList>
    </citation>
    <scope>NUCLEOTIDE SEQUENCE [LARGE SCALE GENOMIC DNA]</scope>
    <source>
        <strain evidence="2">FDAARGOS_526</strain>
    </source>
</reference>
<dbReference type="Proteomes" id="UP000282299">
    <property type="component" value="Unassembled WGS sequence"/>
</dbReference>
<comment type="caution">
    <text evidence="1">The sequence shown here is derived from an EMBL/GenBank/DDBJ whole genome shotgun (WGS) entry which is preliminary data.</text>
</comment>
<evidence type="ECO:0000313" key="2">
    <source>
        <dbReference type="Proteomes" id="UP000282299"/>
    </source>
</evidence>
<proteinExistence type="predicted"/>
<gene>
    <name evidence="1" type="ORF">EGS84_03195</name>
</gene>
<dbReference type="AlphaFoldDB" id="A0AAQ0V421"/>
<name>A0AAQ0V421_CITKO</name>